<feature type="region of interest" description="Disordered" evidence="6">
    <location>
        <begin position="191"/>
        <end position="212"/>
    </location>
</feature>
<gene>
    <name evidence="9" type="ORF">C5Y93_02200</name>
</gene>
<protein>
    <recommendedName>
        <fullName evidence="11">RNA polymerase sigma factor</fullName>
    </recommendedName>
</protein>
<dbReference type="SUPFAM" id="SSF88946">
    <property type="entry name" value="Sigma2 domain of RNA polymerase sigma factors"/>
    <property type="match status" value="1"/>
</dbReference>
<evidence type="ECO:0000256" key="1">
    <source>
        <dbReference type="ARBA" id="ARBA00010641"/>
    </source>
</evidence>
<comment type="similarity">
    <text evidence="1">Belongs to the sigma-70 factor family. ECF subfamily.</text>
</comment>
<comment type="caution">
    <text evidence="9">The sequence shown here is derived from an EMBL/GenBank/DDBJ whole genome shotgun (WGS) entry which is preliminary data.</text>
</comment>
<dbReference type="InterPro" id="IPR007627">
    <property type="entry name" value="RNA_pol_sigma70_r2"/>
</dbReference>
<dbReference type="Pfam" id="PF04542">
    <property type="entry name" value="Sigma70_r2"/>
    <property type="match status" value="1"/>
</dbReference>
<dbReference type="InterPro" id="IPR039425">
    <property type="entry name" value="RNA_pol_sigma-70-like"/>
</dbReference>
<evidence type="ECO:0000256" key="5">
    <source>
        <dbReference type="ARBA" id="ARBA00023163"/>
    </source>
</evidence>
<evidence type="ECO:0000313" key="10">
    <source>
        <dbReference type="Proteomes" id="UP000237819"/>
    </source>
</evidence>
<dbReference type="CDD" id="cd06171">
    <property type="entry name" value="Sigma70_r4"/>
    <property type="match status" value="1"/>
</dbReference>
<dbReference type="PANTHER" id="PTHR43133">
    <property type="entry name" value="RNA POLYMERASE ECF-TYPE SIGMA FACTO"/>
    <property type="match status" value="1"/>
</dbReference>
<dbReference type="Proteomes" id="UP000237819">
    <property type="component" value="Unassembled WGS sequence"/>
</dbReference>
<dbReference type="Pfam" id="PF08281">
    <property type="entry name" value="Sigma70_r4_2"/>
    <property type="match status" value="1"/>
</dbReference>
<keyword evidence="5" id="KW-0804">Transcription</keyword>
<evidence type="ECO:0000259" key="8">
    <source>
        <dbReference type="Pfam" id="PF08281"/>
    </source>
</evidence>
<feature type="domain" description="RNA polymerase sigma-70 region 2" evidence="7">
    <location>
        <begin position="34"/>
        <end position="102"/>
    </location>
</feature>
<dbReference type="InterPro" id="IPR013324">
    <property type="entry name" value="RNA_pol_sigma_r3/r4-like"/>
</dbReference>
<dbReference type="InterPro" id="IPR014284">
    <property type="entry name" value="RNA_pol_sigma-70_dom"/>
</dbReference>
<dbReference type="GO" id="GO:0003677">
    <property type="term" value="F:DNA binding"/>
    <property type="evidence" value="ECO:0007669"/>
    <property type="project" value="UniProtKB-KW"/>
</dbReference>
<accession>A0A2S8GU16</accession>
<organism evidence="9 10">
    <name type="scientific">Blastopirellula marina</name>
    <dbReference type="NCBI Taxonomy" id="124"/>
    <lineage>
        <taxon>Bacteria</taxon>
        <taxon>Pseudomonadati</taxon>
        <taxon>Planctomycetota</taxon>
        <taxon>Planctomycetia</taxon>
        <taxon>Pirellulales</taxon>
        <taxon>Pirellulaceae</taxon>
        <taxon>Blastopirellula</taxon>
    </lineage>
</organism>
<dbReference type="PANTHER" id="PTHR43133:SF8">
    <property type="entry name" value="RNA POLYMERASE SIGMA FACTOR HI_1459-RELATED"/>
    <property type="match status" value="1"/>
</dbReference>
<evidence type="ECO:0000259" key="7">
    <source>
        <dbReference type="Pfam" id="PF04542"/>
    </source>
</evidence>
<dbReference type="InterPro" id="IPR013325">
    <property type="entry name" value="RNA_pol_sigma_r2"/>
</dbReference>
<dbReference type="NCBIfam" id="TIGR02937">
    <property type="entry name" value="sigma70-ECF"/>
    <property type="match status" value="1"/>
</dbReference>
<evidence type="ECO:0000256" key="2">
    <source>
        <dbReference type="ARBA" id="ARBA00023015"/>
    </source>
</evidence>
<dbReference type="AlphaFoldDB" id="A0A2S8GU16"/>
<dbReference type="GO" id="GO:0016987">
    <property type="term" value="F:sigma factor activity"/>
    <property type="evidence" value="ECO:0007669"/>
    <property type="project" value="UniProtKB-KW"/>
</dbReference>
<sequence length="212" mass="24915">MQSGWKQSRSAPLTNFSLLVDQCMDGDQSAVSEFVRRFRNQVYLLCYRMVGEHHEAEDMAQETFLRVLRNLHRWDRNRPIEPWIMTIAGNRCRTHLAQRNRRPIAAETQDHIEDHRATDHRGELLAEEVHLALTHVRDEYRRAFLLFHDQQLSYGEIAERLDCPLGTVKTWVHRARRELVQRLMHRGVAQEYRAATSQTPDKSTPSENSCQS</sequence>
<evidence type="ECO:0000256" key="3">
    <source>
        <dbReference type="ARBA" id="ARBA00023082"/>
    </source>
</evidence>
<feature type="compositionally biased region" description="Polar residues" evidence="6">
    <location>
        <begin position="195"/>
        <end position="212"/>
    </location>
</feature>
<dbReference type="Gene3D" id="1.10.1740.10">
    <property type="match status" value="1"/>
</dbReference>
<name>A0A2S8GU16_9BACT</name>
<dbReference type="SUPFAM" id="SSF88659">
    <property type="entry name" value="Sigma3 and sigma4 domains of RNA polymerase sigma factors"/>
    <property type="match status" value="1"/>
</dbReference>
<evidence type="ECO:0000256" key="6">
    <source>
        <dbReference type="SAM" id="MobiDB-lite"/>
    </source>
</evidence>
<keyword evidence="3" id="KW-0731">Sigma factor</keyword>
<keyword evidence="4" id="KW-0238">DNA-binding</keyword>
<dbReference type="OrthoDB" id="9785675at2"/>
<dbReference type="GO" id="GO:0006352">
    <property type="term" value="P:DNA-templated transcription initiation"/>
    <property type="evidence" value="ECO:0007669"/>
    <property type="project" value="InterPro"/>
</dbReference>
<dbReference type="Gene3D" id="1.10.10.10">
    <property type="entry name" value="Winged helix-like DNA-binding domain superfamily/Winged helix DNA-binding domain"/>
    <property type="match status" value="1"/>
</dbReference>
<proteinExistence type="inferred from homology"/>
<evidence type="ECO:0008006" key="11">
    <source>
        <dbReference type="Google" id="ProtNLM"/>
    </source>
</evidence>
<evidence type="ECO:0000256" key="4">
    <source>
        <dbReference type="ARBA" id="ARBA00023125"/>
    </source>
</evidence>
<dbReference type="EMBL" id="PUHZ01000003">
    <property type="protein sequence ID" value="PQO47917.1"/>
    <property type="molecule type" value="Genomic_DNA"/>
</dbReference>
<dbReference type="InterPro" id="IPR036388">
    <property type="entry name" value="WH-like_DNA-bd_sf"/>
</dbReference>
<dbReference type="InterPro" id="IPR013249">
    <property type="entry name" value="RNA_pol_sigma70_r4_t2"/>
</dbReference>
<reference evidence="9 10" key="1">
    <citation type="submission" date="2018-02" db="EMBL/GenBank/DDBJ databases">
        <title>Comparative genomes isolates from brazilian mangrove.</title>
        <authorList>
            <person name="Araujo J.E."/>
            <person name="Taketani R.G."/>
            <person name="Silva M.C.P."/>
            <person name="Loureco M.V."/>
            <person name="Andreote F.D."/>
        </authorList>
    </citation>
    <scope>NUCLEOTIDE SEQUENCE [LARGE SCALE GENOMIC DNA]</scope>
    <source>
        <strain evidence="9 10">Nap-Phe MGV</strain>
    </source>
</reference>
<keyword evidence="2" id="KW-0805">Transcription regulation</keyword>
<evidence type="ECO:0000313" key="9">
    <source>
        <dbReference type="EMBL" id="PQO47917.1"/>
    </source>
</evidence>
<feature type="domain" description="RNA polymerase sigma factor 70 region 4 type 2" evidence="8">
    <location>
        <begin position="127"/>
        <end position="179"/>
    </location>
</feature>